<evidence type="ECO:0000313" key="1">
    <source>
        <dbReference type="EMBL" id="OUZ99387.1"/>
    </source>
</evidence>
<proteinExistence type="predicted"/>
<dbReference type="AlphaFoldDB" id="A0A200PMH1"/>
<reference evidence="1 2" key="1">
    <citation type="journal article" date="2017" name="Mol. Plant">
        <title>The Genome of Medicinal Plant Macleaya cordata Provides New Insights into Benzylisoquinoline Alkaloids Metabolism.</title>
        <authorList>
            <person name="Liu X."/>
            <person name="Liu Y."/>
            <person name="Huang P."/>
            <person name="Ma Y."/>
            <person name="Qing Z."/>
            <person name="Tang Q."/>
            <person name="Cao H."/>
            <person name="Cheng P."/>
            <person name="Zheng Y."/>
            <person name="Yuan Z."/>
            <person name="Zhou Y."/>
            <person name="Liu J."/>
            <person name="Tang Z."/>
            <person name="Zhuo Y."/>
            <person name="Zhang Y."/>
            <person name="Yu L."/>
            <person name="Huang J."/>
            <person name="Yang P."/>
            <person name="Peng Q."/>
            <person name="Zhang J."/>
            <person name="Jiang W."/>
            <person name="Zhang Z."/>
            <person name="Lin K."/>
            <person name="Ro D.K."/>
            <person name="Chen X."/>
            <person name="Xiong X."/>
            <person name="Shang Y."/>
            <person name="Huang S."/>
            <person name="Zeng J."/>
        </authorList>
    </citation>
    <scope>NUCLEOTIDE SEQUENCE [LARGE SCALE GENOMIC DNA]</scope>
    <source>
        <strain evidence="2">cv. BLH2017</strain>
        <tissue evidence="1">Root</tissue>
    </source>
</reference>
<sequence>MGSLKSDTKYESLRVARISENQARLASLGLEKSVSDLRTIISTRTPSKTPKKCCKKVYSLTSLRRSNRLNGIDIIHQSLPYLRRSRRLNRKPRENPASSPQVLVFRNRLEGNCSPQMLWIGVAIAKAEEVYTTLFLGFVAISADKRNCAKKKIASIAEVLIMISHVLGRQIVRSASLVTVCFVEPVSGFDMVKFTVP</sequence>
<accession>A0A200PMH1</accession>
<protein>
    <submittedName>
        <fullName evidence="1">Uncharacterized protein</fullName>
    </submittedName>
</protein>
<dbReference type="EMBL" id="MVGT01004493">
    <property type="protein sequence ID" value="OUZ99387.1"/>
    <property type="molecule type" value="Genomic_DNA"/>
</dbReference>
<dbReference type="InParanoid" id="A0A200PMH1"/>
<organism evidence="1 2">
    <name type="scientific">Macleaya cordata</name>
    <name type="common">Five-seeded plume-poppy</name>
    <name type="synonym">Bocconia cordata</name>
    <dbReference type="NCBI Taxonomy" id="56857"/>
    <lineage>
        <taxon>Eukaryota</taxon>
        <taxon>Viridiplantae</taxon>
        <taxon>Streptophyta</taxon>
        <taxon>Embryophyta</taxon>
        <taxon>Tracheophyta</taxon>
        <taxon>Spermatophyta</taxon>
        <taxon>Magnoliopsida</taxon>
        <taxon>Ranunculales</taxon>
        <taxon>Papaveraceae</taxon>
        <taxon>Papaveroideae</taxon>
        <taxon>Macleaya</taxon>
    </lineage>
</organism>
<dbReference type="Proteomes" id="UP000195402">
    <property type="component" value="Unassembled WGS sequence"/>
</dbReference>
<dbReference type="OrthoDB" id="298344at2759"/>
<name>A0A200PMH1_MACCD</name>
<keyword evidence="2" id="KW-1185">Reference proteome</keyword>
<gene>
    <name evidence="1" type="ORF">BVC80_8533g4</name>
</gene>
<comment type="caution">
    <text evidence="1">The sequence shown here is derived from an EMBL/GenBank/DDBJ whole genome shotgun (WGS) entry which is preliminary data.</text>
</comment>
<evidence type="ECO:0000313" key="2">
    <source>
        <dbReference type="Proteomes" id="UP000195402"/>
    </source>
</evidence>